<comment type="caution">
    <text evidence="2">Lacks conserved residue(s) required for the propagation of feature annotation.</text>
</comment>
<dbReference type="InterPro" id="IPR004143">
    <property type="entry name" value="BPL_LPL_catalytic"/>
</dbReference>
<keyword evidence="2" id="KW-0092">Biotin</keyword>
<reference evidence="4 5" key="1">
    <citation type="submission" date="2024-04" db="EMBL/GenBank/DDBJ databases">
        <title>Human intestinal bacterial collection.</title>
        <authorList>
            <person name="Pauvert C."/>
            <person name="Hitch T.C.A."/>
            <person name="Clavel T."/>
        </authorList>
    </citation>
    <scope>NUCLEOTIDE SEQUENCE [LARGE SCALE GENOMIC DNA]</scope>
    <source>
        <strain evidence="4 5">CLA-AA-H249</strain>
    </source>
</reference>
<comment type="catalytic activity">
    <reaction evidence="2">
        <text>biotin + L-lysyl-[protein] + ATP = N(6)-biotinyl-L-lysyl-[protein] + AMP + diphosphate + H(+)</text>
        <dbReference type="Rhea" id="RHEA:11756"/>
        <dbReference type="Rhea" id="RHEA-COMP:9752"/>
        <dbReference type="Rhea" id="RHEA-COMP:10505"/>
        <dbReference type="ChEBI" id="CHEBI:15378"/>
        <dbReference type="ChEBI" id="CHEBI:29969"/>
        <dbReference type="ChEBI" id="CHEBI:30616"/>
        <dbReference type="ChEBI" id="CHEBI:33019"/>
        <dbReference type="ChEBI" id="CHEBI:57586"/>
        <dbReference type="ChEBI" id="CHEBI:83144"/>
        <dbReference type="ChEBI" id="CHEBI:456215"/>
        <dbReference type="EC" id="6.3.4.15"/>
    </reaction>
</comment>
<dbReference type="EC" id="6.3.4.15" evidence="2"/>
<keyword evidence="2" id="KW-0804">Transcription</keyword>
<dbReference type="Gene3D" id="3.30.930.10">
    <property type="entry name" value="Bira Bifunctional Protein, Domain 2"/>
    <property type="match status" value="1"/>
</dbReference>
<dbReference type="InterPro" id="IPR013196">
    <property type="entry name" value="HTH_11"/>
</dbReference>
<dbReference type="Pfam" id="PF08279">
    <property type="entry name" value="HTH_11"/>
    <property type="match status" value="1"/>
</dbReference>
<dbReference type="PANTHER" id="PTHR12835">
    <property type="entry name" value="BIOTIN PROTEIN LIGASE"/>
    <property type="match status" value="1"/>
</dbReference>
<comment type="function">
    <text evidence="2">Acts both as a biotin--[acetyl-CoA-carboxylase] ligase and a repressor.</text>
</comment>
<keyword evidence="1 2" id="KW-0436">Ligase</keyword>
<dbReference type="Pfam" id="PF03099">
    <property type="entry name" value="BPL_LplA_LipB"/>
    <property type="match status" value="1"/>
</dbReference>
<feature type="binding site" evidence="2">
    <location>
        <begin position="89"/>
        <end position="91"/>
    </location>
    <ligand>
        <name>biotin</name>
        <dbReference type="ChEBI" id="CHEBI:57586"/>
    </ligand>
</feature>
<evidence type="ECO:0000259" key="3">
    <source>
        <dbReference type="PROSITE" id="PS51733"/>
    </source>
</evidence>
<dbReference type="SUPFAM" id="SSF55681">
    <property type="entry name" value="Class II aaRS and biotin synthetases"/>
    <property type="match status" value="1"/>
</dbReference>
<dbReference type="Proteomes" id="UP001482154">
    <property type="component" value="Unassembled WGS sequence"/>
</dbReference>
<feature type="domain" description="BPL/LPL catalytic" evidence="3">
    <location>
        <begin position="69"/>
        <end position="255"/>
    </location>
</feature>
<dbReference type="Gene3D" id="1.10.10.10">
    <property type="entry name" value="Winged helix-like DNA-binding domain superfamily/Winged helix DNA-binding domain"/>
    <property type="match status" value="1"/>
</dbReference>
<name>A0ABV1IV72_9FIRM</name>
<protein>
    <recommendedName>
        <fullName evidence="2">Bifunctional ligase/repressor BirA</fullName>
    </recommendedName>
    <alternativeName>
        <fullName evidence="2">Biotin--[acetyl-CoA-carboxylase] ligase</fullName>
        <ecNumber evidence="2">6.3.4.15</ecNumber>
    </alternativeName>
    <alternativeName>
        <fullName evidence="2">Biotin--protein ligase</fullName>
    </alternativeName>
    <alternativeName>
        <fullName evidence="2">Biotin-[acetyl-CoA carboxylase] synthetase</fullName>
    </alternativeName>
</protein>
<feature type="binding site" evidence="2">
    <location>
        <position position="184"/>
    </location>
    <ligand>
        <name>biotin</name>
        <dbReference type="ChEBI" id="CHEBI:57586"/>
    </ligand>
</feature>
<keyword evidence="2" id="KW-0067">ATP-binding</keyword>
<dbReference type="CDD" id="cd16442">
    <property type="entry name" value="BPL"/>
    <property type="match status" value="1"/>
</dbReference>
<dbReference type="RefSeq" id="WP_055196335.1">
    <property type="nucleotide sequence ID" value="NZ_JAOQJG010000001.1"/>
</dbReference>
<dbReference type="EMBL" id="JBBNIN010000003">
    <property type="protein sequence ID" value="MEQ2710192.1"/>
    <property type="molecule type" value="Genomic_DNA"/>
</dbReference>
<comment type="similarity">
    <text evidence="2">Belongs to the biotin--protein ligase family.</text>
</comment>
<keyword evidence="2" id="KW-0238">DNA-binding</keyword>
<accession>A0ABV1IV72</accession>
<dbReference type="HAMAP" id="MF_00978">
    <property type="entry name" value="Bifunct_BirA"/>
    <property type="match status" value="1"/>
</dbReference>
<dbReference type="NCBIfam" id="TIGR00121">
    <property type="entry name" value="birA_ligase"/>
    <property type="match status" value="1"/>
</dbReference>
<dbReference type="InterPro" id="IPR036390">
    <property type="entry name" value="WH_DNA-bd_sf"/>
</dbReference>
<keyword evidence="2" id="KW-0547">Nucleotide-binding</keyword>
<keyword evidence="5" id="KW-1185">Reference proteome</keyword>
<evidence type="ECO:0000313" key="5">
    <source>
        <dbReference type="Proteomes" id="UP001482154"/>
    </source>
</evidence>
<organism evidence="4 5">
    <name type="scientific">Anaerostipes amylophilus</name>
    <dbReference type="NCBI Taxonomy" id="2981779"/>
    <lineage>
        <taxon>Bacteria</taxon>
        <taxon>Bacillati</taxon>
        <taxon>Bacillota</taxon>
        <taxon>Clostridia</taxon>
        <taxon>Lachnospirales</taxon>
        <taxon>Lachnospiraceae</taxon>
        <taxon>Anaerostipes</taxon>
    </lineage>
</organism>
<keyword evidence="2" id="KW-0805">Transcription regulation</keyword>
<dbReference type="SUPFAM" id="SSF46785">
    <property type="entry name" value="Winged helix' DNA-binding domain"/>
    <property type="match status" value="1"/>
</dbReference>
<dbReference type="PROSITE" id="PS51733">
    <property type="entry name" value="BPL_LPL_CATALYTIC"/>
    <property type="match status" value="1"/>
</dbReference>
<sequence>MKSKILKELKNADDYVSGQQLCERLGVSRTAIWKHIKALRAEGYEIDSVTNKGYKLVMEPDLLTKEEVSSCLHTRWLGKDLHCYETMDSTNLEIRRLAEAGAKHGTVAITEEQTMGKGRRGRSWMAEAGTGIAMSFLLKPQIEAQNSSMLTLVTALAVNKAICEITGICAKIKWPNDIIVNGKKICGILTEMSLQMDEINYIVVGLGINVNIDHFPEDLIDKATSLQVEGGRKIKRAPLVAKVLECFEKYYELFLKTEDLSLLQDEYNKLLVHTDQKIKVVRGSKEETFLSRGINHRGELLVEDEDGKVSEVSSGEVSVRGILGYV</sequence>
<proteinExistence type="inferred from homology"/>
<dbReference type="Gene3D" id="2.30.30.100">
    <property type="match status" value="1"/>
</dbReference>
<dbReference type="InterPro" id="IPR030855">
    <property type="entry name" value="Bifunct_BirA"/>
</dbReference>
<comment type="caution">
    <text evidence="4">The sequence shown here is derived from an EMBL/GenBank/DDBJ whole genome shotgun (WGS) entry which is preliminary data.</text>
</comment>
<keyword evidence="2" id="KW-0678">Repressor</keyword>
<dbReference type="GO" id="GO:0004077">
    <property type="term" value="F:biotin--[biotin carboxyl-carrier protein] ligase activity"/>
    <property type="evidence" value="ECO:0007669"/>
    <property type="project" value="UniProtKB-EC"/>
</dbReference>
<dbReference type="PANTHER" id="PTHR12835:SF5">
    <property type="entry name" value="BIOTIN--PROTEIN LIGASE"/>
    <property type="match status" value="1"/>
</dbReference>
<evidence type="ECO:0000256" key="2">
    <source>
        <dbReference type="HAMAP-Rule" id="MF_00978"/>
    </source>
</evidence>
<dbReference type="CDD" id="cd00090">
    <property type="entry name" value="HTH_ARSR"/>
    <property type="match status" value="1"/>
</dbReference>
<dbReference type="InterPro" id="IPR045864">
    <property type="entry name" value="aa-tRNA-synth_II/BPL/LPL"/>
</dbReference>
<evidence type="ECO:0000256" key="1">
    <source>
        <dbReference type="ARBA" id="ARBA00022598"/>
    </source>
</evidence>
<dbReference type="InterPro" id="IPR036388">
    <property type="entry name" value="WH-like_DNA-bd_sf"/>
</dbReference>
<gene>
    <name evidence="2" type="primary">birA</name>
    <name evidence="4" type="ORF">AAAU51_03265</name>
</gene>
<evidence type="ECO:0000313" key="4">
    <source>
        <dbReference type="EMBL" id="MEQ2710192.1"/>
    </source>
</evidence>
<dbReference type="InterPro" id="IPR004408">
    <property type="entry name" value="Biotin_CoA_COase_ligase"/>
</dbReference>
<feature type="DNA-binding region" description="H-T-H motif" evidence="2">
    <location>
        <begin position="18"/>
        <end position="37"/>
    </location>
</feature>
<dbReference type="InterPro" id="IPR011991">
    <property type="entry name" value="ArsR-like_HTH"/>
</dbReference>
<feature type="binding site" evidence="2">
    <location>
        <position position="113"/>
    </location>
    <ligand>
        <name>biotin</name>
        <dbReference type="ChEBI" id="CHEBI:57586"/>
    </ligand>
</feature>